<dbReference type="PIRSF" id="PIRSF500176">
    <property type="entry name" value="L_ASNase"/>
    <property type="match status" value="1"/>
</dbReference>
<dbReference type="PANTHER" id="PTHR11707">
    <property type="entry name" value="L-ASPARAGINASE"/>
    <property type="match status" value="1"/>
</dbReference>
<dbReference type="EC" id="3.5.1.1" evidence="9"/>
<feature type="active site" description="O-isoaspartyl threonine intermediate" evidence="3">
    <location>
        <position position="17"/>
    </location>
</feature>
<evidence type="ECO:0000256" key="6">
    <source>
        <dbReference type="PROSITE-ProRule" id="PRU10100"/>
    </source>
</evidence>
<dbReference type="Pfam" id="PF17763">
    <property type="entry name" value="Asparaginase_C"/>
    <property type="match status" value="1"/>
</dbReference>
<dbReference type="EMBL" id="CP000267">
    <property type="protein sequence ID" value="ABD70704.1"/>
    <property type="molecule type" value="Genomic_DNA"/>
</dbReference>
<evidence type="ECO:0000313" key="9">
    <source>
        <dbReference type="EMBL" id="ABD70704.1"/>
    </source>
</evidence>
<evidence type="ECO:0000256" key="3">
    <source>
        <dbReference type="PIRSR" id="PIRSR001220-1"/>
    </source>
</evidence>
<evidence type="ECO:0000256" key="1">
    <source>
        <dbReference type="ARBA" id="ARBA00010518"/>
    </source>
</evidence>
<dbReference type="PROSITE" id="PS51732">
    <property type="entry name" value="ASN_GLN_ASE_3"/>
    <property type="match status" value="1"/>
</dbReference>
<dbReference type="GO" id="GO:0004067">
    <property type="term" value="F:asparaginase activity"/>
    <property type="evidence" value="ECO:0007669"/>
    <property type="project" value="UniProtKB-UniRule"/>
</dbReference>
<dbReference type="GO" id="GO:0006528">
    <property type="term" value="P:asparagine metabolic process"/>
    <property type="evidence" value="ECO:0007669"/>
    <property type="project" value="InterPro"/>
</dbReference>
<proteinExistence type="inferred from homology"/>
<dbReference type="InterPro" id="IPR036152">
    <property type="entry name" value="Asp/glu_Ase-like_sf"/>
</dbReference>
<feature type="active site" evidence="6">
    <location>
        <position position="100"/>
    </location>
</feature>
<feature type="binding site" evidence="4">
    <location>
        <position position="67"/>
    </location>
    <ligand>
        <name>substrate</name>
    </ligand>
</feature>
<dbReference type="SMART" id="SM00870">
    <property type="entry name" value="Asparaginase"/>
    <property type="match status" value="1"/>
</dbReference>
<accession>Q21U49</accession>
<dbReference type="InterPro" id="IPR004550">
    <property type="entry name" value="AsnASE_II"/>
</dbReference>
<feature type="active site" evidence="5">
    <location>
        <position position="17"/>
    </location>
</feature>
<feature type="binding site" evidence="4">
    <location>
        <begin position="100"/>
        <end position="101"/>
    </location>
    <ligand>
        <name>substrate</name>
    </ligand>
</feature>
<dbReference type="AlphaFoldDB" id="Q21U49"/>
<dbReference type="PRINTS" id="PR00139">
    <property type="entry name" value="ASNGLNASE"/>
</dbReference>
<dbReference type="SFLD" id="SFLDS00057">
    <property type="entry name" value="Glutaminase/Asparaginase"/>
    <property type="match status" value="1"/>
</dbReference>
<dbReference type="InterPro" id="IPR020827">
    <property type="entry name" value="Asparaginase/glutaminase_AS1"/>
</dbReference>
<dbReference type="PIRSF" id="PIRSF001220">
    <property type="entry name" value="L-ASNase_gatD"/>
    <property type="match status" value="1"/>
</dbReference>
<organism evidence="9 10">
    <name type="scientific">Albidiferax ferrireducens (strain ATCC BAA-621 / DSM 15236 / T118)</name>
    <name type="common">Rhodoferax ferrireducens</name>
    <dbReference type="NCBI Taxonomy" id="338969"/>
    <lineage>
        <taxon>Bacteria</taxon>
        <taxon>Pseudomonadati</taxon>
        <taxon>Pseudomonadota</taxon>
        <taxon>Betaproteobacteria</taxon>
        <taxon>Burkholderiales</taxon>
        <taxon>Comamonadaceae</taxon>
        <taxon>Rhodoferax</taxon>
    </lineage>
</organism>
<protein>
    <submittedName>
        <fullName evidence="9">Asparaginase</fullName>
        <ecNumber evidence="9">3.5.1.1</ecNumber>
    </submittedName>
</protein>
<dbReference type="InterPro" id="IPR037152">
    <property type="entry name" value="L-asparaginase_N_sf"/>
</dbReference>
<feature type="domain" description="L-asparaginase N-terminal" evidence="7">
    <location>
        <begin position="8"/>
        <end position="205"/>
    </location>
</feature>
<dbReference type="PROSITE" id="PS00144">
    <property type="entry name" value="ASN_GLN_ASE_1"/>
    <property type="match status" value="1"/>
</dbReference>
<dbReference type="Pfam" id="PF00710">
    <property type="entry name" value="Asparaginase"/>
    <property type="match status" value="1"/>
</dbReference>
<dbReference type="Gene3D" id="3.40.50.1170">
    <property type="entry name" value="L-asparaginase, N-terminal domain"/>
    <property type="match status" value="1"/>
</dbReference>
<evidence type="ECO:0000256" key="2">
    <source>
        <dbReference type="ARBA" id="ARBA00022801"/>
    </source>
</evidence>
<evidence type="ECO:0000313" key="10">
    <source>
        <dbReference type="Proteomes" id="UP000008332"/>
    </source>
</evidence>
<evidence type="ECO:0000256" key="5">
    <source>
        <dbReference type="PROSITE-ProRule" id="PRU10099"/>
    </source>
</evidence>
<dbReference type="InterPro" id="IPR040919">
    <property type="entry name" value="Asparaginase_C"/>
</dbReference>
<dbReference type="HOGENOM" id="CLU_019134_1_2_4"/>
<dbReference type="CDD" id="cd08964">
    <property type="entry name" value="L-asparaginase_II"/>
    <property type="match status" value="1"/>
</dbReference>
<evidence type="ECO:0000256" key="4">
    <source>
        <dbReference type="PIRSR" id="PIRSR001220-2"/>
    </source>
</evidence>
<dbReference type="KEGG" id="rfr:Rfer_2993"/>
<dbReference type="InterPro" id="IPR027475">
    <property type="entry name" value="Asparaginase/glutaminase_AS2"/>
</dbReference>
<reference evidence="10" key="1">
    <citation type="submission" date="2006-02" db="EMBL/GenBank/DDBJ databases">
        <title>Complete sequence of chromosome of Rhodoferax ferrireducens DSM 15236.</title>
        <authorList>
            <person name="Copeland A."/>
            <person name="Lucas S."/>
            <person name="Lapidus A."/>
            <person name="Barry K."/>
            <person name="Detter J.C."/>
            <person name="Glavina del Rio T."/>
            <person name="Hammon N."/>
            <person name="Israni S."/>
            <person name="Pitluck S."/>
            <person name="Brettin T."/>
            <person name="Bruce D."/>
            <person name="Han C."/>
            <person name="Tapia R."/>
            <person name="Gilna P."/>
            <person name="Kiss H."/>
            <person name="Schmutz J."/>
            <person name="Larimer F."/>
            <person name="Land M."/>
            <person name="Kyrpides N."/>
            <person name="Ivanova N."/>
            <person name="Richardson P."/>
        </authorList>
    </citation>
    <scope>NUCLEOTIDE SEQUENCE [LARGE SCALE GENOMIC DNA]</scope>
    <source>
        <strain evidence="10">ATCC BAA-621 / DSM 15236 / T118</strain>
    </source>
</reference>
<dbReference type="eggNOG" id="COG0252">
    <property type="taxonomic scope" value="Bacteria"/>
</dbReference>
<sequence>MAAKFIEKVLVLATGGTIAGSAASAADNIGYTAAQVGVSQLLAAVPGLDQVLAGRTLEAEQVAQIDSKDMSFAVWQQLAQRVSHHLAQADVTGIVITHGTDTLEETAYFLHAVLPARQLAAKPVVLTCAMRPASSVAPDGPQNIRDAVVVATTTGACGVLAVCAGAVHAAADVQKVHTYRLDAFSSGDAGAVAYVEEGAVRLVKNWPLAPVDRAHVAIEEIASVSHWPRVEIVMNYAGASGALVDALLAPVSAAGAQGQTDAQLAQVPLRGLVVAGTGNGTIHQDLEAALRRAQALGVRVVRSTRCATGRVLATESSEFAHSKGLSPVKARIALMLELMQA</sequence>
<dbReference type="InterPro" id="IPR027474">
    <property type="entry name" value="L-asparaginase_N"/>
</dbReference>
<dbReference type="STRING" id="338969.Rfer_2993"/>
<evidence type="ECO:0000259" key="7">
    <source>
        <dbReference type="Pfam" id="PF00710"/>
    </source>
</evidence>
<dbReference type="Gene3D" id="3.40.50.40">
    <property type="match status" value="1"/>
</dbReference>
<name>Q21U49_ALBFT</name>
<gene>
    <name evidence="9" type="ordered locus">Rfer_2993</name>
</gene>
<dbReference type="RefSeq" id="WP_011465270.1">
    <property type="nucleotide sequence ID" value="NC_007908.1"/>
</dbReference>
<dbReference type="InterPro" id="IPR027473">
    <property type="entry name" value="L-asparaginase_C"/>
</dbReference>
<dbReference type="SUPFAM" id="SSF53774">
    <property type="entry name" value="Glutaminase/Asparaginase"/>
    <property type="match status" value="1"/>
</dbReference>
<dbReference type="PANTHER" id="PTHR11707:SF28">
    <property type="entry name" value="60 KDA LYSOPHOSPHOLIPASE"/>
    <property type="match status" value="1"/>
</dbReference>
<dbReference type="InterPro" id="IPR006034">
    <property type="entry name" value="Asparaginase/glutaminase-like"/>
</dbReference>
<dbReference type="FunFam" id="3.40.50.1170:FF:000001">
    <property type="entry name" value="L-asparaginase 2"/>
    <property type="match status" value="1"/>
</dbReference>
<dbReference type="PROSITE" id="PS00917">
    <property type="entry name" value="ASN_GLN_ASE_2"/>
    <property type="match status" value="1"/>
</dbReference>
<dbReference type="Proteomes" id="UP000008332">
    <property type="component" value="Chromosome"/>
</dbReference>
<dbReference type="OrthoDB" id="9788068at2"/>
<keyword evidence="10" id="KW-1185">Reference proteome</keyword>
<keyword evidence="2 9" id="KW-0378">Hydrolase</keyword>
<comment type="similarity">
    <text evidence="1">Belongs to the asparaginase 1 family.</text>
</comment>
<evidence type="ECO:0000259" key="8">
    <source>
        <dbReference type="Pfam" id="PF17763"/>
    </source>
</evidence>
<feature type="domain" description="Asparaginase/glutaminase C-terminal" evidence="8">
    <location>
        <begin position="229"/>
        <end position="339"/>
    </location>
</feature>